<keyword evidence="3" id="KW-1185">Reference proteome</keyword>
<accession>A0A6M9PQC4</accession>
<dbReference type="KEGG" id="ptrp:DCO17_04540"/>
<protein>
    <submittedName>
        <fullName evidence="2">Uncharacterized protein</fullName>
    </submittedName>
</protein>
<evidence type="ECO:0000313" key="2">
    <source>
        <dbReference type="EMBL" id="QKM64564.1"/>
    </source>
</evidence>
<proteinExistence type="predicted"/>
<feature type="compositionally biased region" description="Polar residues" evidence="1">
    <location>
        <begin position="19"/>
        <end position="32"/>
    </location>
</feature>
<feature type="region of interest" description="Disordered" evidence="1">
    <location>
        <begin position="10"/>
        <end position="32"/>
    </location>
</feature>
<name>A0A6M9PQC4_9BURK</name>
<evidence type="ECO:0000313" key="3">
    <source>
        <dbReference type="Proteomes" id="UP000503312"/>
    </source>
</evidence>
<evidence type="ECO:0000256" key="1">
    <source>
        <dbReference type="SAM" id="MobiDB-lite"/>
    </source>
</evidence>
<sequence>MPAFRVRGLKGVDAEEGSSKASNKSFTNDLGKSGLSRQALETLSSKSMGIEFSAIEGLCFLTITLIMNQPECNKPHQIDGVYLVNAILNFC</sequence>
<dbReference type="AlphaFoldDB" id="A0A6M9PQC4"/>
<reference evidence="2 3" key="1">
    <citation type="submission" date="2018-04" db="EMBL/GenBank/DDBJ databases">
        <title>Polynucleobacter sp. UH21B genome.</title>
        <authorList>
            <person name="Hahn M.W."/>
        </authorList>
    </citation>
    <scope>NUCLEOTIDE SEQUENCE [LARGE SCALE GENOMIC DNA]</scope>
    <source>
        <strain evidence="2 3">MWH-UH21B</strain>
    </source>
</reference>
<dbReference type="EMBL" id="CP028942">
    <property type="protein sequence ID" value="QKM64564.1"/>
    <property type="molecule type" value="Genomic_DNA"/>
</dbReference>
<gene>
    <name evidence="2" type="ORF">DCO17_04540</name>
</gene>
<organism evidence="2 3">
    <name type="scientific">Polynucleobacter tropicus</name>
    <dbReference type="NCBI Taxonomy" id="1743174"/>
    <lineage>
        <taxon>Bacteria</taxon>
        <taxon>Pseudomonadati</taxon>
        <taxon>Pseudomonadota</taxon>
        <taxon>Betaproteobacteria</taxon>
        <taxon>Burkholderiales</taxon>
        <taxon>Burkholderiaceae</taxon>
        <taxon>Polynucleobacter</taxon>
    </lineage>
</organism>
<dbReference type="Proteomes" id="UP000503312">
    <property type="component" value="Chromosome"/>
</dbReference>